<keyword evidence="5" id="KW-1185">Reference proteome</keyword>
<sequence length="188" mass="19585">MKSSFASIISTVKTKTLVAILVATTGLWCSNPATAAIVHFQIALTGFQEVNAPNQFNNGDTDGFGVADLLIDSGTNTIAWQFSVANIALPLTGAHIHQGVAGTNGPVVVNFNAQLNGAGLVDPDVANVIANPKGFYINLHNADFPNGAIRGQISDPLPPSPVPLPSAAWLFGAGLFGLVGFGRWKRHT</sequence>
<evidence type="ECO:0000259" key="3">
    <source>
        <dbReference type="SMART" id="SM00754"/>
    </source>
</evidence>
<dbReference type="OrthoDB" id="9783299at2"/>
<proteinExistence type="predicted"/>
<dbReference type="Pfam" id="PF07452">
    <property type="entry name" value="CHRD"/>
    <property type="match status" value="1"/>
</dbReference>
<evidence type="ECO:0000313" key="4">
    <source>
        <dbReference type="EMBL" id="BAV33265.1"/>
    </source>
</evidence>
<evidence type="ECO:0000313" key="5">
    <source>
        <dbReference type="Proteomes" id="UP000243180"/>
    </source>
</evidence>
<reference evidence="4 5" key="1">
    <citation type="submission" date="2015-05" db="EMBL/GenBank/DDBJ databases">
        <title>Complete genome sequence of a sulfur-oxidizing gammaproteobacterium strain HA5.</title>
        <authorList>
            <person name="Miura A."/>
            <person name="Kojima H."/>
            <person name="Fukui M."/>
        </authorList>
    </citation>
    <scope>NUCLEOTIDE SEQUENCE [LARGE SCALE GENOMIC DNA]</scope>
    <source>
        <strain evidence="4 5">HA5</strain>
    </source>
</reference>
<feature type="transmembrane region" description="Helical" evidence="1">
    <location>
        <begin position="166"/>
        <end position="184"/>
    </location>
</feature>
<gene>
    <name evidence="4" type="ORF">SCL_0949</name>
</gene>
<keyword evidence="1" id="KW-0812">Transmembrane</keyword>
<dbReference type="InterPro" id="IPR010895">
    <property type="entry name" value="CHRD"/>
</dbReference>
<evidence type="ECO:0000256" key="1">
    <source>
        <dbReference type="SAM" id="Phobius"/>
    </source>
</evidence>
<keyword evidence="1" id="KW-1133">Transmembrane helix</keyword>
<dbReference type="SMART" id="SM00754">
    <property type="entry name" value="CHRD"/>
    <property type="match status" value="1"/>
</dbReference>
<dbReference type="EMBL" id="AP014879">
    <property type="protein sequence ID" value="BAV33265.1"/>
    <property type="molecule type" value="Genomic_DNA"/>
</dbReference>
<organism evidence="4 5">
    <name type="scientific">Sulfuricaulis limicola</name>
    <dbReference type="NCBI Taxonomy" id="1620215"/>
    <lineage>
        <taxon>Bacteria</taxon>
        <taxon>Pseudomonadati</taxon>
        <taxon>Pseudomonadota</taxon>
        <taxon>Gammaproteobacteria</taxon>
        <taxon>Acidiferrobacterales</taxon>
        <taxon>Acidiferrobacteraceae</taxon>
        <taxon>Sulfuricaulis</taxon>
    </lineage>
</organism>
<dbReference type="Proteomes" id="UP000243180">
    <property type="component" value="Chromosome"/>
</dbReference>
<keyword evidence="1" id="KW-0472">Membrane</keyword>
<accession>A0A1B4XEN8</accession>
<protein>
    <recommendedName>
        <fullName evidence="3">CHRD domain-containing protein</fullName>
    </recommendedName>
</protein>
<feature type="chain" id="PRO_5008572492" description="CHRD domain-containing protein" evidence="2">
    <location>
        <begin position="36"/>
        <end position="188"/>
    </location>
</feature>
<dbReference type="InParanoid" id="A0A1B4XEN8"/>
<feature type="domain" description="CHRD" evidence="3">
    <location>
        <begin position="38"/>
        <end position="155"/>
    </location>
</feature>
<dbReference type="AlphaFoldDB" id="A0A1B4XEN8"/>
<feature type="signal peptide" evidence="2">
    <location>
        <begin position="1"/>
        <end position="35"/>
    </location>
</feature>
<dbReference type="KEGG" id="slim:SCL_0949"/>
<dbReference type="RefSeq" id="WP_096360146.1">
    <property type="nucleotide sequence ID" value="NZ_AP014879.1"/>
</dbReference>
<keyword evidence="2" id="KW-0732">Signal</keyword>
<name>A0A1B4XEN8_9GAMM</name>
<evidence type="ECO:0000256" key="2">
    <source>
        <dbReference type="SAM" id="SignalP"/>
    </source>
</evidence>